<dbReference type="CDD" id="cd01949">
    <property type="entry name" value="GGDEF"/>
    <property type="match status" value="1"/>
</dbReference>
<keyword evidence="4" id="KW-0175">Coiled coil</keyword>
<dbReference type="SUPFAM" id="SSF55073">
    <property type="entry name" value="Nucleotide cyclase"/>
    <property type="match status" value="1"/>
</dbReference>
<organism evidence="7 8">
    <name type="scientific">Legionella drozanskii LLAP-1</name>
    <dbReference type="NCBI Taxonomy" id="1212489"/>
    <lineage>
        <taxon>Bacteria</taxon>
        <taxon>Pseudomonadati</taxon>
        <taxon>Pseudomonadota</taxon>
        <taxon>Gammaproteobacteria</taxon>
        <taxon>Legionellales</taxon>
        <taxon>Legionellaceae</taxon>
        <taxon>Legionella</taxon>
    </lineage>
</organism>
<dbReference type="STRING" id="1212489.Ldro_3057"/>
<keyword evidence="8" id="KW-1185">Reference proteome</keyword>
<dbReference type="RefSeq" id="WP_058497322.1">
    <property type="nucleotide sequence ID" value="NZ_CAAAIU010000009.1"/>
</dbReference>
<evidence type="ECO:0000256" key="2">
    <source>
        <dbReference type="ARBA" id="ARBA00012528"/>
    </source>
</evidence>
<sequence length="450" mass="51513">MAVFFLLTAIAFFLKGRRQGLVWGMFILFSMLLGALAPWYRTNYSNLNMLSTCLYLIALIFILYNYELVREENVDKLRHLNEFLEKEVIIRTNELQKANNNLKKLNQQKTSVLKKIYLVEHEESVMNKLNSMLQICASSEETYPVTRIIAQELFPKLSGGLVIYHDSTQNMETVIQWGKEQILPTFFSPEDCFALREGNVIIVNNPETALPCNHYTSLPQGGYICIPMFVQKELIGLIHFISQEAQVISKHSQDLTVTFSNIVKIALVNIKLRQSLLELSLRDSLTGLFNRRYLLEYLPRELARIKRDKTNLITAMLDIDDFKKFNDRYGHEAGDKVLKFIGHELNNNFRPNDMACRFGGEEFLVVMVNMDIETGVQRLERVCGKIKNKSIMYKGQRLSVITVSVGVSVAPDNGLIVDELIEAADQALYVAKRSGKDRIEIFKPGHGVEI</sequence>
<dbReference type="GO" id="GO:0043709">
    <property type="term" value="P:cell adhesion involved in single-species biofilm formation"/>
    <property type="evidence" value="ECO:0007669"/>
    <property type="project" value="TreeGrafter"/>
</dbReference>
<accession>A0A0W0SLQ3</accession>
<dbReference type="GO" id="GO:0005886">
    <property type="term" value="C:plasma membrane"/>
    <property type="evidence" value="ECO:0007669"/>
    <property type="project" value="TreeGrafter"/>
</dbReference>
<dbReference type="Gene3D" id="3.30.450.40">
    <property type="match status" value="1"/>
</dbReference>
<feature type="transmembrane region" description="Helical" evidence="5">
    <location>
        <begin position="47"/>
        <end position="66"/>
    </location>
</feature>
<evidence type="ECO:0000313" key="7">
    <source>
        <dbReference type="EMBL" id="KTC84251.1"/>
    </source>
</evidence>
<gene>
    <name evidence="7" type="ORF">Ldro_3057</name>
</gene>
<evidence type="ECO:0000256" key="1">
    <source>
        <dbReference type="ARBA" id="ARBA00001946"/>
    </source>
</evidence>
<comment type="caution">
    <text evidence="7">The sequence shown here is derived from an EMBL/GenBank/DDBJ whole genome shotgun (WGS) entry which is preliminary data.</text>
</comment>
<comment type="catalytic activity">
    <reaction evidence="3">
        <text>2 GTP = 3',3'-c-di-GMP + 2 diphosphate</text>
        <dbReference type="Rhea" id="RHEA:24898"/>
        <dbReference type="ChEBI" id="CHEBI:33019"/>
        <dbReference type="ChEBI" id="CHEBI:37565"/>
        <dbReference type="ChEBI" id="CHEBI:58805"/>
        <dbReference type="EC" id="2.7.7.65"/>
    </reaction>
</comment>
<dbReference type="PROSITE" id="PS50887">
    <property type="entry name" value="GGDEF"/>
    <property type="match status" value="1"/>
</dbReference>
<keyword evidence="5" id="KW-1133">Transmembrane helix</keyword>
<comment type="cofactor">
    <cofactor evidence="1">
        <name>Mg(2+)</name>
        <dbReference type="ChEBI" id="CHEBI:18420"/>
    </cofactor>
</comment>
<dbReference type="OrthoDB" id="9812260at2"/>
<dbReference type="EC" id="2.7.7.65" evidence="2"/>
<keyword evidence="5" id="KW-0812">Transmembrane</keyword>
<protein>
    <recommendedName>
        <fullName evidence="2">diguanylate cyclase</fullName>
        <ecNumber evidence="2">2.7.7.65</ecNumber>
    </recommendedName>
</protein>
<dbReference type="GO" id="GO:1902201">
    <property type="term" value="P:negative regulation of bacterial-type flagellum-dependent cell motility"/>
    <property type="evidence" value="ECO:0007669"/>
    <property type="project" value="TreeGrafter"/>
</dbReference>
<dbReference type="SUPFAM" id="SSF55781">
    <property type="entry name" value="GAF domain-like"/>
    <property type="match status" value="1"/>
</dbReference>
<evidence type="ECO:0000256" key="4">
    <source>
        <dbReference type="SAM" id="Coils"/>
    </source>
</evidence>
<dbReference type="Pfam" id="PF00990">
    <property type="entry name" value="GGDEF"/>
    <property type="match status" value="1"/>
</dbReference>
<dbReference type="Gene3D" id="3.30.70.270">
    <property type="match status" value="1"/>
</dbReference>
<feature type="domain" description="GGDEF" evidence="6">
    <location>
        <begin position="310"/>
        <end position="444"/>
    </location>
</feature>
<reference evidence="7 8" key="1">
    <citation type="submission" date="2015-11" db="EMBL/GenBank/DDBJ databases">
        <title>Genomic analysis of 38 Legionella species identifies large and diverse effector repertoires.</title>
        <authorList>
            <person name="Burstein D."/>
            <person name="Amaro F."/>
            <person name="Zusman T."/>
            <person name="Lifshitz Z."/>
            <person name="Cohen O."/>
            <person name="Gilbert J.A."/>
            <person name="Pupko T."/>
            <person name="Shuman H.A."/>
            <person name="Segal G."/>
        </authorList>
    </citation>
    <scope>NUCLEOTIDE SEQUENCE [LARGE SCALE GENOMIC DNA]</scope>
    <source>
        <strain evidence="7 8">ATCC 700990</strain>
    </source>
</reference>
<dbReference type="SMART" id="SM00267">
    <property type="entry name" value="GGDEF"/>
    <property type="match status" value="1"/>
</dbReference>
<evidence type="ECO:0000256" key="3">
    <source>
        <dbReference type="ARBA" id="ARBA00034247"/>
    </source>
</evidence>
<dbReference type="InterPro" id="IPR029787">
    <property type="entry name" value="Nucleotide_cyclase"/>
</dbReference>
<dbReference type="InterPro" id="IPR000160">
    <property type="entry name" value="GGDEF_dom"/>
</dbReference>
<feature type="transmembrane region" description="Helical" evidence="5">
    <location>
        <begin position="21"/>
        <end position="40"/>
    </location>
</feature>
<dbReference type="InterPro" id="IPR050469">
    <property type="entry name" value="Diguanylate_Cyclase"/>
</dbReference>
<dbReference type="AlphaFoldDB" id="A0A0W0SLQ3"/>
<dbReference type="Proteomes" id="UP000054736">
    <property type="component" value="Unassembled WGS sequence"/>
</dbReference>
<proteinExistence type="predicted"/>
<dbReference type="EMBL" id="LNXY01000033">
    <property type="protein sequence ID" value="KTC84251.1"/>
    <property type="molecule type" value="Genomic_DNA"/>
</dbReference>
<evidence type="ECO:0000256" key="5">
    <source>
        <dbReference type="SAM" id="Phobius"/>
    </source>
</evidence>
<dbReference type="InterPro" id="IPR043128">
    <property type="entry name" value="Rev_trsase/Diguanyl_cyclase"/>
</dbReference>
<dbReference type="NCBIfam" id="TIGR00254">
    <property type="entry name" value="GGDEF"/>
    <property type="match status" value="1"/>
</dbReference>
<dbReference type="PANTHER" id="PTHR45138:SF9">
    <property type="entry name" value="DIGUANYLATE CYCLASE DGCM-RELATED"/>
    <property type="match status" value="1"/>
</dbReference>
<dbReference type="PATRIC" id="fig|1212489.4.peg.3235"/>
<name>A0A0W0SLQ3_9GAMM</name>
<evidence type="ECO:0000313" key="8">
    <source>
        <dbReference type="Proteomes" id="UP000054736"/>
    </source>
</evidence>
<dbReference type="GO" id="GO:0052621">
    <property type="term" value="F:diguanylate cyclase activity"/>
    <property type="evidence" value="ECO:0007669"/>
    <property type="project" value="UniProtKB-EC"/>
</dbReference>
<dbReference type="PANTHER" id="PTHR45138">
    <property type="entry name" value="REGULATORY COMPONENTS OF SENSORY TRANSDUCTION SYSTEM"/>
    <property type="match status" value="1"/>
</dbReference>
<dbReference type="FunFam" id="3.30.70.270:FF:000001">
    <property type="entry name" value="Diguanylate cyclase domain protein"/>
    <property type="match status" value="1"/>
</dbReference>
<dbReference type="InterPro" id="IPR029016">
    <property type="entry name" value="GAF-like_dom_sf"/>
</dbReference>
<keyword evidence="5" id="KW-0472">Membrane</keyword>
<evidence type="ECO:0000259" key="6">
    <source>
        <dbReference type="PROSITE" id="PS50887"/>
    </source>
</evidence>
<feature type="coiled-coil region" evidence="4">
    <location>
        <begin position="81"/>
        <end position="115"/>
    </location>
</feature>